<reference evidence="6 7" key="1">
    <citation type="submission" date="2010-05" db="EMBL/GenBank/DDBJ databases">
        <title>The Genome Sequence of Thecamonas trahens ATCC 50062.</title>
        <authorList>
            <consortium name="The Broad Institute Genome Sequencing Platform"/>
            <person name="Russ C."/>
            <person name="Cuomo C."/>
            <person name="Shea T."/>
            <person name="Young S.K."/>
            <person name="Zeng Q."/>
            <person name="Koehrsen M."/>
            <person name="Haas B."/>
            <person name="Borodovsky M."/>
            <person name="Guigo R."/>
            <person name="Alvarado L."/>
            <person name="Berlin A."/>
            <person name="Bochicchio J."/>
            <person name="Borenstein D."/>
            <person name="Chapman S."/>
            <person name="Chen Z."/>
            <person name="Freedman E."/>
            <person name="Gellesch M."/>
            <person name="Goldberg J."/>
            <person name="Griggs A."/>
            <person name="Gujja S."/>
            <person name="Heilman E."/>
            <person name="Heiman D."/>
            <person name="Hepburn T."/>
            <person name="Howarth C."/>
            <person name="Jen D."/>
            <person name="Larson L."/>
            <person name="Mehta T."/>
            <person name="Park D."/>
            <person name="Pearson M."/>
            <person name="Roberts A."/>
            <person name="Saif S."/>
            <person name="Shenoy N."/>
            <person name="Sisk P."/>
            <person name="Stolte C."/>
            <person name="Sykes S."/>
            <person name="Thomson T."/>
            <person name="Walk T."/>
            <person name="White J."/>
            <person name="Yandava C."/>
            <person name="Burger G."/>
            <person name="Gray M.W."/>
            <person name="Holland P.W.H."/>
            <person name="King N."/>
            <person name="Lang F.B.F."/>
            <person name="Roger A.J."/>
            <person name="Ruiz-Trillo I."/>
            <person name="Lander E."/>
            <person name="Nusbaum C."/>
        </authorList>
    </citation>
    <scope>NUCLEOTIDE SEQUENCE [LARGE SCALE GENOMIC DNA]</scope>
    <source>
        <strain evidence="6 7">ATCC 50062</strain>
    </source>
</reference>
<dbReference type="OrthoDB" id="432970at2759"/>
<organism evidence="6 7">
    <name type="scientific">Thecamonas trahens ATCC 50062</name>
    <dbReference type="NCBI Taxonomy" id="461836"/>
    <lineage>
        <taxon>Eukaryota</taxon>
        <taxon>Apusozoa</taxon>
        <taxon>Apusomonadida</taxon>
        <taxon>Apusomonadidae</taxon>
        <taxon>Thecamonas</taxon>
    </lineage>
</organism>
<proteinExistence type="predicted"/>
<dbReference type="Gene3D" id="6.10.140.2220">
    <property type="match status" value="1"/>
</dbReference>
<dbReference type="STRING" id="461836.A0A0L0DGM1"/>
<dbReference type="GeneID" id="25566548"/>
<evidence type="ECO:0000256" key="1">
    <source>
        <dbReference type="ARBA" id="ARBA00022723"/>
    </source>
</evidence>
<evidence type="ECO:0000256" key="2">
    <source>
        <dbReference type="ARBA" id="ARBA00022771"/>
    </source>
</evidence>
<keyword evidence="3" id="KW-0862">Zinc</keyword>
<feature type="domain" description="MYND-type" evidence="5">
    <location>
        <begin position="162"/>
        <end position="199"/>
    </location>
</feature>
<name>A0A0L0DGM1_THETB</name>
<dbReference type="InterPro" id="IPR024119">
    <property type="entry name" value="TF_DEAF-1"/>
</dbReference>
<dbReference type="GO" id="GO:0008270">
    <property type="term" value="F:zinc ion binding"/>
    <property type="evidence" value="ECO:0007669"/>
    <property type="project" value="UniProtKB-KW"/>
</dbReference>
<dbReference type="GO" id="GO:0005634">
    <property type="term" value="C:nucleus"/>
    <property type="evidence" value="ECO:0007669"/>
    <property type="project" value="TreeGrafter"/>
</dbReference>
<dbReference type="Pfam" id="PF01753">
    <property type="entry name" value="zf-MYND"/>
    <property type="match status" value="1"/>
</dbReference>
<evidence type="ECO:0000259" key="5">
    <source>
        <dbReference type="PROSITE" id="PS50865"/>
    </source>
</evidence>
<dbReference type="EMBL" id="GL349467">
    <property type="protein sequence ID" value="KNC51484.1"/>
    <property type="molecule type" value="Genomic_DNA"/>
</dbReference>
<keyword evidence="2 4" id="KW-0863">Zinc-finger</keyword>
<dbReference type="SUPFAM" id="SSF144232">
    <property type="entry name" value="HIT/MYND zinc finger-like"/>
    <property type="match status" value="1"/>
</dbReference>
<keyword evidence="1" id="KW-0479">Metal-binding</keyword>
<evidence type="ECO:0000256" key="4">
    <source>
        <dbReference type="PROSITE-ProRule" id="PRU00134"/>
    </source>
</evidence>
<dbReference type="PANTHER" id="PTHR10237">
    <property type="entry name" value="DEFORMED EPIDERMAL AUTOREGULATORY FACTOR 1 HOMOLOG SUPPRESSIN"/>
    <property type="match status" value="1"/>
</dbReference>
<dbReference type="OMA" id="KRENAMN"/>
<dbReference type="AlphaFoldDB" id="A0A0L0DGM1"/>
<evidence type="ECO:0000313" key="6">
    <source>
        <dbReference type="EMBL" id="KNC51484.1"/>
    </source>
</evidence>
<dbReference type="CDD" id="cd23024">
    <property type="entry name" value="zf-HIT_ZNHIT2-3"/>
    <property type="match status" value="1"/>
</dbReference>
<dbReference type="Proteomes" id="UP000054408">
    <property type="component" value="Unassembled WGS sequence"/>
</dbReference>
<dbReference type="InterPro" id="IPR002893">
    <property type="entry name" value="Znf_MYND"/>
</dbReference>
<gene>
    <name evidence="6" type="ORF">AMSG_07680</name>
</gene>
<evidence type="ECO:0000313" key="7">
    <source>
        <dbReference type="Proteomes" id="UP000054408"/>
    </source>
</evidence>
<sequence>MERTWRAAYVDVLFDKFSVAEKAMGVTHELGTEPVCYDAKLMAIINISIERVGVYEYEVDGDIVPLIAVRYIHAKRENAMNCLDAISMAMDRSELGVSSTVISANAVEHMAAWLAANGTQLSDESRAAIRGDAYGPWKASFIVPAYHDGTDGVPDPEALALCKVCGKGESRSRCSRCKAVVYCSRSCQKIDWKAHKQVCVPISTNVFSVQLDKLEQKHIWSTPFNVPIDKIGKSMETPLKNGSVPTNLTGRKLIFKVQLPIDWKESGNVLLNIYDETRSIGTLASVESFVDPAKFDDLVALMETSPWAEDSKAYLYGYATTSKLSLVLDSLAPAQTW</sequence>
<protein>
    <recommendedName>
        <fullName evidence="5">MYND-type domain-containing protein</fullName>
    </recommendedName>
</protein>
<dbReference type="RefSeq" id="XP_013756143.1">
    <property type="nucleotide sequence ID" value="XM_013900689.1"/>
</dbReference>
<accession>A0A0L0DGM1</accession>
<dbReference type="PROSITE" id="PS50865">
    <property type="entry name" value="ZF_MYND_2"/>
    <property type="match status" value="1"/>
</dbReference>
<evidence type="ECO:0000256" key="3">
    <source>
        <dbReference type="ARBA" id="ARBA00022833"/>
    </source>
</evidence>
<dbReference type="GO" id="GO:0000981">
    <property type="term" value="F:DNA-binding transcription factor activity, RNA polymerase II-specific"/>
    <property type="evidence" value="ECO:0007669"/>
    <property type="project" value="TreeGrafter"/>
</dbReference>
<dbReference type="PROSITE" id="PS01360">
    <property type="entry name" value="ZF_MYND_1"/>
    <property type="match status" value="1"/>
</dbReference>
<keyword evidence="7" id="KW-1185">Reference proteome</keyword>
<dbReference type="PANTHER" id="PTHR10237:SF14">
    <property type="entry name" value="MYND-TYPE DOMAIN-CONTAINING PROTEIN"/>
    <property type="match status" value="1"/>
</dbReference>